<evidence type="ECO:0000256" key="1">
    <source>
        <dbReference type="SAM" id="MobiDB-lite"/>
    </source>
</evidence>
<feature type="region of interest" description="Disordered" evidence="1">
    <location>
        <begin position="316"/>
        <end position="356"/>
    </location>
</feature>
<protein>
    <recommendedName>
        <fullName evidence="4">META domain-containing protein</fullName>
    </recommendedName>
</protein>
<sequence length="356" mass="38525">MRASISSMTASGFLVAAKVSARPFAGATNALRHSLRPTFLVLILGVMIASCDGAPDREGSAANLSSEPDRLVTSLREVEGFWLVERFEDFEPSWRNQTPWRSAYVQIGDEFLTYNVGCNQSGNPAALGKDGILRDTGDGSRMQTLQGCGDVREARDGRFFAFFGSKPEVRGLGEGRILLRSGGRELILIRPDLWHRIHKPEFAEIEGRWVPQMATAYDGWGSEGFGLGDKPGIVTIGRGRVTWSLCSDLPIPIRWTSDGRLVSTASIDVTDCSAVTRTTNNGPGAIMRMLTANPAVIRSGPDRIVLIDGSGEKGHRIDLRSEESVLNPPPPPTLPEGYKRPPIPPFPPATNGVGAS</sequence>
<evidence type="ECO:0008006" key="4">
    <source>
        <dbReference type="Google" id="ProtNLM"/>
    </source>
</evidence>
<dbReference type="RefSeq" id="WP_265559796.1">
    <property type="nucleotide sequence ID" value="NZ_CP092471.1"/>
</dbReference>
<organism evidence="2 3">
    <name type="scientific">Qipengyuania spongiae</name>
    <dbReference type="NCBI Taxonomy" id="2909673"/>
    <lineage>
        <taxon>Bacteria</taxon>
        <taxon>Pseudomonadati</taxon>
        <taxon>Pseudomonadota</taxon>
        <taxon>Alphaproteobacteria</taxon>
        <taxon>Sphingomonadales</taxon>
        <taxon>Erythrobacteraceae</taxon>
        <taxon>Qipengyuania</taxon>
    </lineage>
</organism>
<evidence type="ECO:0000313" key="2">
    <source>
        <dbReference type="EMBL" id="UVI39956.1"/>
    </source>
</evidence>
<reference evidence="2" key="1">
    <citation type="submission" date="2022-02" db="EMBL/GenBank/DDBJ databases">
        <title>Qipengyuania spongiae sp. nov., isolated from marine sponge.</title>
        <authorList>
            <person name="Li Z."/>
            <person name="Zhang M."/>
        </authorList>
    </citation>
    <scope>NUCLEOTIDE SEQUENCE</scope>
    <source>
        <strain evidence="2">PHS-Z21</strain>
    </source>
</reference>
<dbReference type="Proteomes" id="UP001065265">
    <property type="component" value="Chromosome"/>
</dbReference>
<dbReference type="EMBL" id="CP092471">
    <property type="protein sequence ID" value="UVI39956.1"/>
    <property type="molecule type" value="Genomic_DNA"/>
</dbReference>
<proteinExistence type="predicted"/>
<accession>A0ABY5T1I9</accession>
<keyword evidence="3" id="KW-1185">Reference proteome</keyword>
<gene>
    <name evidence="2" type="ORF">L1F33_03060</name>
</gene>
<name>A0ABY5T1I9_9SPHN</name>
<evidence type="ECO:0000313" key="3">
    <source>
        <dbReference type="Proteomes" id="UP001065265"/>
    </source>
</evidence>